<name>A0A5S9MSW6_9GAMM</name>
<dbReference type="InterPro" id="IPR036390">
    <property type="entry name" value="WH_DNA-bd_sf"/>
</dbReference>
<dbReference type="PANTHER" id="PTHR33221:SF4">
    <property type="entry name" value="HTH-TYPE TRANSCRIPTIONAL REPRESSOR NSRR"/>
    <property type="match status" value="1"/>
</dbReference>
<feature type="compositionally biased region" description="Polar residues" evidence="2">
    <location>
        <begin position="152"/>
        <end position="173"/>
    </location>
</feature>
<feature type="region of interest" description="Disordered" evidence="2">
    <location>
        <begin position="147"/>
        <end position="173"/>
    </location>
</feature>
<dbReference type="SUPFAM" id="SSF46785">
    <property type="entry name" value="Winged helix' DNA-binding domain"/>
    <property type="match status" value="1"/>
</dbReference>
<gene>
    <name evidence="3" type="primary">nsrR</name>
    <name evidence="3" type="ORF">DPBNPPHM_00710</name>
</gene>
<dbReference type="Gene3D" id="1.10.10.10">
    <property type="entry name" value="Winged helix-like DNA-binding domain superfamily/Winged helix DNA-binding domain"/>
    <property type="match status" value="1"/>
</dbReference>
<dbReference type="PANTHER" id="PTHR33221">
    <property type="entry name" value="WINGED HELIX-TURN-HELIX TRANSCRIPTIONAL REGULATOR, RRF2 FAMILY"/>
    <property type="match status" value="1"/>
</dbReference>
<proteinExistence type="predicted"/>
<accession>A0A5S9MSW6</accession>
<dbReference type="GO" id="GO:0005829">
    <property type="term" value="C:cytosol"/>
    <property type="evidence" value="ECO:0007669"/>
    <property type="project" value="TreeGrafter"/>
</dbReference>
<dbReference type="Proteomes" id="UP000434580">
    <property type="component" value="Unassembled WGS sequence"/>
</dbReference>
<sequence length="173" mass="19124">MQLTKHTDYAFRALIYLASMPEDEDLTTIQRVVDEFDLSRNHMTKIINKMVNHGWVKAVRGKQGGIRLAVAPETINARDVVELMEQTLTPVNCVAPECSISRVCRLRGVLANAQNAYMDHVGQFTLADMITDPVVQVLHFSEPMAEDAGSADVSTTNPAAPASSQSVRYYQAD</sequence>
<evidence type="ECO:0000256" key="1">
    <source>
        <dbReference type="ARBA" id="ARBA00023125"/>
    </source>
</evidence>
<dbReference type="NCBIfam" id="TIGR00738">
    <property type="entry name" value="rrf2_super"/>
    <property type="match status" value="1"/>
</dbReference>
<dbReference type="InterPro" id="IPR000944">
    <property type="entry name" value="Tscrpt_reg_Rrf2"/>
</dbReference>
<dbReference type="Pfam" id="PF02082">
    <property type="entry name" value="Rrf2"/>
    <property type="match status" value="1"/>
</dbReference>
<evidence type="ECO:0000313" key="4">
    <source>
        <dbReference type="Proteomes" id="UP000434580"/>
    </source>
</evidence>
<dbReference type="OrthoDB" id="9795923at2"/>
<dbReference type="GO" id="GO:0003700">
    <property type="term" value="F:DNA-binding transcription factor activity"/>
    <property type="evidence" value="ECO:0007669"/>
    <property type="project" value="TreeGrafter"/>
</dbReference>
<reference evidence="3 4" key="1">
    <citation type="submission" date="2019-11" db="EMBL/GenBank/DDBJ databases">
        <authorList>
            <person name="Holert J."/>
        </authorList>
    </citation>
    <scope>NUCLEOTIDE SEQUENCE [LARGE SCALE GENOMIC DNA]</scope>
    <source>
        <strain evidence="3">BC5_2</strain>
    </source>
</reference>
<dbReference type="InterPro" id="IPR036388">
    <property type="entry name" value="WH-like_DNA-bd_sf"/>
</dbReference>
<dbReference type="GO" id="GO:0003677">
    <property type="term" value="F:DNA binding"/>
    <property type="evidence" value="ECO:0007669"/>
    <property type="project" value="UniProtKB-KW"/>
</dbReference>
<keyword evidence="1" id="KW-0238">DNA-binding</keyword>
<dbReference type="AlphaFoldDB" id="A0A5S9MSW6"/>
<evidence type="ECO:0000313" key="3">
    <source>
        <dbReference type="EMBL" id="CAA0084348.1"/>
    </source>
</evidence>
<protein>
    <submittedName>
        <fullName evidence="3">HTH-type transcriptional repressor NsrR</fullName>
    </submittedName>
</protein>
<dbReference type="PROSITE" id="PS51197">
    <property type="entry name" value="HTH_RRF2_2"/>
    <property type="match status" value="1"/>
</dbReference>
<evidence type="ECO:0000256" key="2">
    <source>
        <dbReference type="SAM" id="MobiDB-lite"/>
    </source>
</evidence>
<dbReference type="EMBL" id="CACSII010000001">
    <property type="protein sequence ID" value="CAA0084348.1"/>
    <property type="molecule type" value="Genomic_DNA"/>
</dbReference>
<organism evidence="3 4">
    <name type="scientific">BD1-7 clade bacterium</name>
    <dbReference type="NCBI Taxonomy" id="2029982"/>
    <lineage>
        <taxon>Bacteria</taxon>
        <taxon>Pseudomonadati</taxon>
        <taxon>Pseudomonadota</taxon>
        <taxon>Gammaproteobacteria</taxon>
        <taxon>Cellvibrionales</taxon>
        <taxon>Spongiibacteraceae</taxon>
        <taxon>BD1-7 clade</taxon>
    </lineage>
</organism>